<dbReference type="InterPro" id="IPR001645">
    <property type="entry name" value="Folylpolyglutamate_synth"/>
</dbReference>
<evidence type="ECO:0000256" key="4">
    <source>
        <dbReference type="ARBA" id="ARBA00022723"/>
    </source>
</evidence>
<comment type="catalytic activity">
    <reaction evidence="9">
        <text>(6S)-5,6,7,8-tetrahydrofolyl-(gamma-L-Glu)(n) + L-glutamate + ATP = (6S)-5,6,7,8-tetrahydrofolyl-(gamma-L-Glu)(n+1) + ADP + phosphate + H(+)</text>
        <dbReference type="Rhea" id="RHEA:10580"/>
        <dbReference type="Rhea" id="RHEA-COMP:14738"/>
        <dbReference type="Rhea" id="RHEA-COMP:14740"/>
        <dbReference type="ChEBI" id="CHEBI:15378"/>
        <dbReference type="ChEBI" id="CHEBI:29985"/>
        <dbReference type="ChEBI" id="CHEBI:30616"/>
        <dbReference type="ChEBI" id="CHEBI:43474"/>
        <dbReference type="ChEBI" id="CHEBI:141005"/>
        <dbReference type="ChEBI" id="CHEBI:456216"/>
        <dbReference type="EC" id="6.3.2.17"/>
    </reaction>
</comment>
<keyword evidence="7" id="KW-0460">Magnesium</keyword>
<keyword evidence="4" id="KW-0479">Metal-binding</keyword>
<keyword evidence="3 10" id="KW-0436">Ligase</keyword>
<comment type="caution">
    <text evidence="13">The sequence shown here is derived from an EMBL/GenBank/DDBJ whole genome shotgun (WGS) entry which is preliminary data.</text>
</comment>
<evidence type="ECO:0000256" key="6">
    <source>
        <dbReference type="ARBA" id="ARBA00022840"/>
    </source>
</evidence>
<dbReference type="EMBL" id="JAVALS010000001">
    <property type="protein sequence ID" value="MDP5225665.1"/>
    <property type="molecule type" value="Genomic_DNA"/>
</dbReference>
<dbReference type="Pfam" id="PF08245">
    <property type="entry name" value="Mur_ligase_M"/>
    <property type="match status" value="1"/>
</dbReference>
<feature type="domain" description="Mur ligase central" evidence="12">
    <location>
        <begin position="49"/>
        <end position="279"/>
    </location>
</feature>
<reference evidence="13 14" key="1">
    <citation type="submission" date="2023-08" db="EMBL/GenBank/DDBJ databases">
        <title>Arthrobacter horti sp. nov., isolated from forest soil.</title>
        <authorList>
            <person name="Park M."/>
        </authorList>
    </citation>
    <scope>NUCLEOTIDE SEQUENCE [LARGE SCALE GENOMIC DNA]</scope>
    <source>
        <strain evidence="13 14">YJM1</strain>
    </source>
</reference>
<evidence type="ECO:0000256" key="5">
    <source>
        <dbReference type="ARBA" id="ARBA00022741"/>
    </source>
</evidence>
<evidence type="ECO:0000256" key="3">
    <source>
        <dbReference type="ARBA" id="ARBA00022598"/>
    </source>
</evidence>
<evidence type="ECO:0000313" key="13">
    <source>
        <dbReference type="EMBL" id="MDP5225665.1"/>
    </source>
</evidence>
<evidence type="ECO:0000256" key="7">
    <source>
        <dbReference type="ARBA" id="ARBA00022842"/>
    </source>
</evidence>
<dbReference type="InterPro" id="IPR013221">
    <property type="entry name" value="Mur_ligase_cen"/>
</dbReference>
<dbReference type="InterPro" id="IPR004101">
    <property type="entry name" value="Mur_ligase_C"/>
</dbReference>
<dbReference type="InterPro" id="IPR036615">
    <property type="entry name" value="Mur_ligase_C_dom_sf"/>
</dbReference>
<proteinExistence type="inferred from homology"/>
<name>A0ABT9IKL3_9MICC</name>
<dbReference type="PIRSF" id="PIRSF001563">
    <property type="entry name" value="Folylpolyglu_synth"/>
    <property type="match status" value="1"/>
</dbReference>
<evidence type="ECO:0000259" key="11">
    <source>
        <dbReference type="Pfam" id="PF02875"/>
    </source>
</evidence>
<evidence type="ECO:0000256" key="10">
    <source>
        <dbReference type="PIRNR" id="PIRNR001563"/>
    </source>
</evidence>
<sequence length="453" mass="48322">MSDEFSVESVYAELLGRAPENKMEPRLAPLFRAMEVLGEPNKACPIVHITGTNGKTSTARMIERGLMAHGLTTGRYTSPHLSKVTERISVNGEPVDDATFVRIWDEIRPYLAIVDSELEAASQPRLTYFECLTILAYAVFADQPVDVAVIEVGLGGITDATNVGDGAVSVITPISLDHTDLLGDTTGEIAVEKAGIIKPGGFLVSAAQPRDAAQVLLEKARELDVPFRFEGVEFGVDSRSVAVGGQLVTVQGLAGRYEDLFVPLHGAHQAENAAVAVAALEAFFGGGERELDRDVLVEAFAEVTSPGRLEVVRTAPSIIVDAAHNPDGIRVSAEALREAFNFSKLVVVLGVLQEKDAEEILTQLKESLGDLAEEICLTQSTSPRAIPAAELAELAVDLGWGEENVHIAEKLDDAIEWAVERAEANDDLAGGVLITGSITVVAEARVLLQAKEA</sequence>
<dbReference type="PANTHER" id="PTHR11136:SF0">
    <property type="entry name" value="DIHYDROFOLATE SYNTHETASE-RELATED"/>
    <property type="match status" value="1"/>
</dbReference>
<dbReference type="PANTHER" id="PTHR11136">
    <property type="entry name" value="FOLYLPOLYGLUTAMATE SYNTHASE-RELATED"/>
    <property type="match status" value="1"/>
</dbReference>
<organism evidence="13 14">
    <name type="scientific">Arthrobacter horti</name>
    <dbReference type="NCBI Taxonomy" id="3068273"/>
    <lineage>
        <taxon>Bacteria</taxon>
        <taxon>Bacillati</taxon>
        <taxon>Actinomycetota</taxon>
        <taxon>Actinomycetes</taxon>
        <taxon>Micrococcales</taxon>
        <taxon>Micrococcaceae</taxon>
        <taxon>Arthrobacter</taxon>
    </lineage>
</organism>
<dbReference type="InterPro" id="IPR036565">
    <property type="entry name" value="Mur-like_cat_sf"/>
</dbReference>
<gene>
    <name evidence="13" type="ORF">Q9R02_00655</name>
</gene>
<feature type="domain" description="Mur ligase C-terminal" evidence="11">
    <location>
        <begin position="307"/>
        <end position="437"/>
    </location>
</feature>
<keyword evidence="14" id="KW-1185">Reference proteome</keyword>
<evidence type="ECO:0000256" key="8">
    <source>
        <dbReference type="ARBA" id="ARBA00030592"/>
    </source>
</evidence>
<dbReference type="Gene3D" id="3.90.190.20">
    <property type="entry name" value="Mur ligase, C-terminal domain"/>
    <property type="match status" value="1"/>
</dbReference>
<evidence type="ECO:0000256" key="2">
    <source>
        <dbReference type="ARBA" id="ARBA00013025"/>
    </source>
</evidence>
<evidence type="ECO:0000259" key="12">
    <source>
        <dbReference type="Pfam" id="PF08245"/>
    </source>
</evidence>
<dbReference type="GO" id="GO:0016874">
    <property type="term" value="F:ligase activity"/>
    <property type="evidence" value="ECO:0007669"/>
    <property type="project" value="UniProtKB-KW"/>
</dbReference>
<dbReference type="SUPFAM" id="SSF53623">
    <property type="entry name" value="MurD-like peptide ligases, catalytic domain"/>
    <property type="match status" value="1"/>
</dbReference>
<evidence type="ECO:0000256" key="9">
    <source>
        <dbReference type="ARBA" id="ARBA00047493"/>
    </source>
</evidence>
<evidence type="ECO:0000313" key="14">
    <source>
        <dbReference type="Proteomes" id="UP001232725"/>
    </source>
</evidence>
<evidence type="ECO:0000256" key="1">
    <source>
        <dbReference type="ARBA" id="ARBA00008276"/>
    </source>
</evidence>
<dbReference type="SUPFAM" id="SSF53244">
    <property type="entry name" value="MurD-like peptide ligases, peptide-binding domain"/>
    <property type="match status" value="1"/>
</dbReference>
<dbReference type="Pfam" id="PF02875">
    <property type="entry name" value="Mur_ligase_C"/>
    <property type="match status" value="1"/>
</dbReference>
<dbReference type="Gene3D" id="3.40.1190.10">
    <property type="entry name" value="Mur-like, catalytic domain"/>
    <property type="match status" value="1"/>
</dbReference>
<accession>A0ABT9IKL3</accession>
<comment type="similarity">
    <text evidence="1 10">Belongs to the folylpolyglutamate synthase family.</text>
</comment>
<keyword evidence="5 10" id="KW-0547">Nucleotide-binding</keyword>
<dbReference type="RefSeq" id="WP_305994709.1">
    <property type="nucleotide sequence ID" value="NZ_JAVALS010000001.1"/>
</dbReference>
<keyword evidence="6 10" id="KW-0067">ATP-binding</keyword>
<dbReference type="EC" id="6.3.2.17" evidence="2"/>
<dbReference type="NCBIfam" id="TIGR01499">
    <property type="entry name" value="folC"/>
    <property type="match status" value="1"/>
</dbReference>
<dbReference type="Proteomes" id="UP001232725">
    <property type="component" value="Unassembled WGS sequence"/>
</dbReference>
<protein>
    <recommendedName>
        <fullName evidence="2">tetrahydrofolate synthase</fullName>
        <ecNumber evidence="2">6.3.2.17</ecNumber>
    </recommendedName>
    <alternativeName>
        <fullName evidence="8">Tetrahydrofolylpolyglutamate synthase</fullName>
    </alternativeName>
</protein>